<accession>A0A9D3WRS9</accession>
<keyword evidence="2" id="KW-1185">Reference proteome</keyword>
<gene>
    <name evidence="1" type="ORF">KIL84_015978</name>
</gene>
<comment type="caution">
    <text evidence="1">The sequence shown here is derived from an EMBL/GenBank/DDBJ whole genome shotgun (WGS) entry which is preliminary data.</text>
</comment>
<dbReference type="Proteomes" id="UP000827986">
    <property type="component" value="Unassembled WGS sequence"/>
</dbReference>
<sequence length="107" mass="12260">MSNTENPDEVLVLGHKPKTLLYASAQAWSVTLTHVEGMPHVSSAWLVLENHILQGAQVYQAILESKASKIPFIKFWNRYLILQIKLLLCCHREAGLRSMYSSWQPRK</sequence>
<evidence type="ECO:0000313" key="1">
    <source>
        <dbReference type="EMBL" id="KAH1166806.1"/>
    </source>
</evidence>
<organism evidence="1 2">
    <name type="scientific">Mauremys mutica</name>
    <name type="common">yellowpond turtle</name>
    <dbReference type="NCBI Taxonomy" id="74926"/>
    <lineage>
        <taxon>Eukaryota</taxon>
        <taxon>Metazoa</taxon>
        <taxon>Chordata</taxon>
        <taxon>Craniata</taxon>
        <taxon>Vertebrata</taxon>
        <taxon>Euteleostomi</taxon>
        <taxon>Archelosauria</taxon>
        <taxon>Testudinata</taxon>
        <taxon>Testudines</taxon>
        <taxon>Cryptodira</taxon>
        <taxon>Durocryptodira</taxon>
        <taxon>Testudinoidea</taxon>
        <taxon>Geoemydidae</taxon>
        <taxon>Geoemydinae</taxon>
        <taxon>Mauremys</taxon>
    </lineage>
</organism>
<protein>
    <submittedName>
        <fullName evidence="1">Uncharacterized protein</fullName>
    </submittedName>
</protein>
<reference evidence="1" key="1">
    <citation type="submission" date="2021-09" db="EMBL/GenBank/DDBJ databases">
        <title>The genome of Mauremys mutica provides insights into the evolution of semi-aquatic lifestyle.</title>
        <authorList>
            <person name="Gong S."/>
            <person name="Gao Y."/>
        </authorList>
    </citation>
    <scope>NUCLEOTIDE SEQUENCE</scope>
    <source>
        <strain evidence="1">MM-2020</strain>
        <tissue evidence="1">Muscle</tissue>
    </source>
</reference>
<evidence type="ECO:0000313" key="2">
    <source>
        <dbReference type="Proteomes" id="UP000827986"/>
    </source>
</evidence>
<proteinExistence type="predicted"/>
<name>A0A9D3WRS9_9SAUR</name>
<dbReference type="AlphaFoldDB" id="A0A9D3WRS9"/>
<dbReference type="EMBL" id="JAHDVG010000487">
    <property type="protein sequence ID" value="KAH1166806.1"/>
    <property type="molecule type" value="Genomic_DNA"/>
</dbReference>